<dbReference type="EMBL" id="JAATOP010000001">
    <property type="protein sequence ID" value="NIY71157.1"/>
    <property type="molecule type" value="Genomic_DNA"/>
</dbReference>
<keyword evidence="5" id="KW-1185">Reference proteome</keyword>
<gene>
    <name evidence="2" type="primary">folE2</name>
    <name evidence="4" type="ORF">HCZ30_01775</name>
</gene>
<accession>A0ABX0VWV5</accession>
<proteinExistence type="inferred from homology"/>
<comment type="function">
    <text evidence="2">Converts GTP to 7,8-dihydroneopterin triphosphate.</text>
</comment>
<organism evidence="4 5">
    <name type="scientific">Marivivens donghaensis</name>
    <dbReference type="NCBI Taxonomy" id="1699413"/>
    <lineage>
        <taxon>Bacteria</taxon>
        <taxon>Pseudomonadati</taxon>
        <taxon>Pseudomonadota</taxon>
        <taxon>Alphaproteobacteria</taxon>
        <taxon>Rhodobacterales</taxon>
        <taxon>Paracoccaceae</taxon>
        <taxon>Marivivens group</taxon>
        <taxon>Marivivens</taxon>
    </lineage>
</organism>
<reference evidence="4 5" key="1">
    <citation type="submission" date="2020-03" db="EMBL/GenBank/DDBJ databases">
        <title>Bacterial isolates of synthetic phycosphere.</title>
        <authorList>
            <person name="Fu H."/>
            <person name="Moran M.A."/>
        </authorList>
    </citation>
    <scope>NUCLEOTIDE SEQUENCE [LARGE SCALE GENOMIC DNA]</scope>
    <source>
        <strain evidence="4 5">HF1</strain>
    </source>
</reference>
<evidence type="ECO:0000256" key="3">
    <source>
        <dbReference type="SAM" id="MobiDB-lite"/>
    </source>
</evidence>
<comment type="catalytic activity">
    <reaction evidence="2">
        <text>GTP + H2O = 7,8-dihydroneopterin 3'-triphosphate + formate + H(+)</text>
        <dbReference type="Rhea" id="RHEA:17473"/>
        <dbReference type="ChEBI" id="CHEBI:15377"/>
        <dbReference type="ChEBI" id="CHEBI:15378"/>
        <dbReference type="ChEBI" id="CHEBI:15740"/>
        <dbReference type="ChEBI" id="CHEBI:37565"/>
        <dbReference type="ChEBI" id="CHEBI:58462"/>
        <dbReference type="EC" id="3.5.4.16"/>
    </reaction>
</comment>
<dbReference type="InterPro" id="IPR022838">
    <property type="entry name" value="GTP_cyclohydrolase_FolE2"/>
</dbReference>
<protein>
    <recommendedName>
        <fullName evidence="2">GTP cyclohydrolase FolE2</fullName>
        <ecNumber evidence="2">3.5.4.16</ecNumber>
    </recommendedName>
</protein>
<dbReference type="Proteomes" id="UP000709466">
    <property type="component" value="Unassembled WGS sequence"/>
</dbReference>
<dbReference type="Gene3D" id="3.10.270.10">
    <property type="entry name" value="Urate Oxidase"/>
    <property type="match status" value="1"/>
</dbReference>
<evidence type="ECO:0000256" key="1">
    <source>
        <dbReference type="ARBA" id="ARBA00022801"/>
    </source>
</evidence>
<dbReference type="NCBIfam" id="NF010200">
    <property type="entry name" value="PRK13674.1-1"/>
    <property type="match status" value="1"/>
</dbReference>
<dbReference type="PANTHER" id="PTHR36445:SF1">
    <property type="entry name" value="GTP CYCLOHYDROLASE MPTA"/>
    <property type="match status" value="1"/>
</dbReference>
<feature type="compositionally biased region" description="Basic and acidic residues" evidence="3">
    <location>
        <begin position="37"/>
        <end position="52"/>
    </location>
</feature>
<dbReference type="HAMAP" id="MF_01527_B">
    <property type="entry name" value="GTP_cyclohydrol_B"/>
    <property type="match status" value="1"/>
</dbReference>
<evidence type="ECO:0000313" key="4">
    <source>
        <dbReference type="EMBL" id="NIY71157.1"/>
    </source>
</evidence>
<dbReference type="PANTHER" id="PTHR36445">
    <property type="entry name" value="GTP CYCLOHYDROLASE MPTA"/>
    <property type="match status" value="1"/>
</dbReference>
<dbReference type="Pfam" id="PF02649">
    <property type="entry name" value="GCHY-1"/>
    <property type="match status" value="1"/>
</dbReference>
<sequence length="403" mass="45227">MSDPRDGSKRIPFASGSKLSRASHIKERAATSGDPDMNIHSHDMEREPSRDEAEAALALLRKWANGVTPEEVATLDPLVSRLIPGSEVSNYPALARAYPEDFVVDEDYKASMPDLQNGPSSLIRGAKQTIQHVGISNFRLPIRFYAREGGEVTLETSVTGTVSLEAEKKGINMSRIMRTFYKHAEKTFSFDVISDALDAYKEDLESFDARIQMRFRYPMKVKSLRSGLDGYQYYDIALELIEKAGVRKKIIHLDYVYSSTCPCSLELSEHARQFRGQLATPHSQRSVARISAVLDENSKTLWFEDLIEMARAAVPTETQVMVKREDEQAFAELNAANPIFVEDAARLFCEQLQKDPRIGDFQIVASHQESLHSHDAVSVLTEGKTFNTDSLDPKLFSTLYHVG</sequence>
<keyword evidence="1 2" id="KW-0378">Hydrolase</keyword>
<dbReference type="EC" id="3.5.4.16" evidence="2"/>
<comment type="caution">
    <text evidence="4">The sequence shown here is derived from an EMBL/GenBank/DDBJ whole genome shotgun (WGS) entry which is preliminary data.</text>
</comment>
<feature type="site" description="May be catalytically important" evidence="2">
    <location>
        <position position="261"/>
    </location>
</feature>
<comment type="pathway">
    <text evidence="2">Cofactor biosynthesis; 7,8-dihydroneopterin triphosphate biosynthesis; 7,8-dihydroneopterin triphosphate from GTP: step 1/1.</text>
</comment>
<dbReference type="InterPro" id="IPR003801">
    <property type="entry name" value="GTP_cyclohydrolase_FolE2/MptA"/>
</dbReference>
<name>A0ABX0VWV5_9RHOB</name>
<evidence type="ECO:0000313" key="5">
    <source>
        <dbReference type="Proteomes" id="UP000709466"/>
    </source>
</evidence>
<evidence type="ECO:0000256" key="2">
    <source>
        <dbReference type="HAMAP-Rule" id="MF_01527"/>
    </source>
</evidence>
<feature type="region of interest" description="Disordered" evidence="3">
    <location>
        <begin position="1"/>
        <end position="52"/>
    </location>
</feature>
<comment type="similarity">
    <text evidence="2">Belongs to the GTP cyclohydrolase IV family.</text>
</comment>